<gene>
    <name evidence="2" type="ORF">SAMN02745823_00868</name>
</gene>
<reference evidence="2 3" key="1">
    <citation type="submission" date="2016-11" db="EMBL/GenBank/DDBJ databases">
        <authorList>
            <person name="Jaros S."/>
            <person name="Januszkiewicz K."/>
            <person name="Wedrychowicz H."/>
        </authorList>
    </citation>
    <scope>NUCLEOTIDE SEQUENCE [LARGE SCALE GENOMIC DNA]</scope>
    <source>
        <strain evidence="2 3">DSM 10068</strain>
    </source>
</reference>
<name>A0A1M5VJT1_9FIRM</name>
<organism evidence="2 3">
    <name type="scientific">Sporobacter termitidis DSM 10068</name>
    <dbReference type="NCBI Taxonomy" id="1123282"/>
    <lineage>
        <taxon>Bacteria</taxon>
        <taxon>Bacillati</taxon>
        <taxon>Bacillota</taxon>
        <taxon>Clostridia</taxon>
        <taxon>Eubacteriales</taxon>
        <taxon>Oscillospiraceae</taxon>
        <taxon>Sporobacter</taxon>
    </lineage>
</organism>
<dbReference type="Proteomes" id="UP000183995">
    <property type="component" value="Unassembled WGS sequence"/>
</dbReference>
<proteinExistence type="predicted"/>
<accession>A0A1M5VJT1</accession>
<evidence type="ECO:0000256" key="1">
    <source>
        <dbReference type="SAM" id="Coils"/>
    </source>
</evidence>
<dbReference type="EMBL" id="FQXV01000002">
    <property type="protein sequence ID" value="SHH75491.1"/>
    <property type="molecule type" value="Genomic_DNA"/>
</dbReference>
<keyword evidence="1" id="KW-0175">Coiled coil</keyword>
<evidence type="ECO:0000313" key="2">
    <source>
        <dbReference type="EMBL" id="SHH75491.1"/>
    </source>
</evidence>
<dbReference type="RefSeq" id="WP_073076431.1">
    <property type="nucleotide sequence ID" value="NZ_FQXV01000002.1"/>
</dbReference>
<protein>
    <submittedName>
        <fullName evidence="2">Uncharacterized protein</fullName>
    </submittedName>
</protein>
<keyword evidence="3" id="KW-1185">Reference proteome</keyword>
<dbReference type="AlphaFoldDB" id="A0A1M5VJT1"/>
<dbReference type="OrthoDB" id="3540923at2"/>
<sequence>MIETLRAELAELSAKIERRKKLDVMLQSLNREEQELAQHAQQLNAALSKEDADVSRLEKTTATSILYAMLGKKEARLDKERQEAFSARLKYGAANRQLDDCRARIGQLSAERNAFSDCFKQYDLVFEALKETLREDPDYAERLSSLERRRGEAAGQLKELDEAISAGRAVLNQIGCIEENLDSAESWGTWDLFGGGLFADMEKHSHLDDAQADAEHLQVLLSRFHTELADVRVSASLESINIDGFLRFADYFFDGLFADWSVLSRIRDSQESVQQLRQQVSGALSRLSAMKDARVSEKSALEKELAALVTKA</sequence>
<feature type="coiled-coil region" evidence="1">
    <location>
        <begin position="2"/>
        <end position="60"/>
    </location>
</feature>
<evidence type="ECO:0000313" key="3">
    <source>
        <dbReference type="Proteomes" id="UP000183995"/>
    </source>
</evidence>
<dbReference type="STRING" id="1123282.SAMN02745823_00868"/>